<evidence type="ECO:0000256" key="1">
    <source>
        <dbReference type="SAM" id="Phobius"/>
    </source>
</evidence>
<organism evidence="2">
    <name type="scientific">hydrothermal vent metagenome</name>
    <dbReference type="NCBI Taxonomy" id="652676"/>
    <lineage>
        <taxon>unclassified sequences</taxon>
        <taxon>metagenomes</taxon>
        <taxon>ecological metagenomes</taxon>
    </lineage>
</organism>
<dbReference type="AlphaFoldDB" id="A0A3B0TZ05"/>
<reference evidence="2" key="1">
    <citation type="submission" date="2018-06" db="EMBL/GenBank/DDBJ databases">
        <authorList>
            <person name="Zhirakovskaya E."/>
        </authorList>
    </citation>
    <scope>NUCLEOTIDE SEQUENCE</scope>
</reference>
<keyword evidence="1" id="KW-0472">Membrane</keyword>
<name>A0A3B0TZ05_9ZZZZ</name>
<accession>A0A3B0TZ05</accession>
<protein>
    <recommendedName>
        <fullName evidence="3">TQO small subunit DoxD domain-containing protein</fullName>
    </recommendedName>
</protein>
<keyword evidence="1" id="KW-1133">Transmembrane helix</keyword>
<keyword evidence="1" id="KW-0812">Transmembrane</keyword>
<gene>
    <name evidence="2" type="ORF">MNBD_ALPHA12-912</name>
</gene>
<evidence type="ECO:0008006" key="3">
    <source>
        <dbReference type="Google" id="ProtNLM"/>
    </source>
</evidence>
<sequence length="203" mass="22290">MVKLMASLVKTGADFAIKDPRKQNYSTGKRNRSDGIAFEGWRANGIGTMRILFGVIWAIDAQFKWRPDFILNFVSYLSGKQDGQPFLVKAWIHLWLDLIKVNPTVFAYLAASAETALAIALLLGIFSNLSYIGGALFSLVIWSTAEGLGGPYVPGSTDIGTAIIYALVFALLFFSRAGLYHGVDKWLTPRLGKFSWIASGPHP</sequence>
<feature type="transmembrane region" description="Helical" evidence="1">
    <location>
        <begin position="162"/>
        <end position="183"/>
    </location>
</feature>
<dbReference type="EMBL" id="UOEO01000071">
    <property type="protein sequence ID" value="VAW17379.1"/>
    <property type="molecule type" value="Genomic_DNA"/>
</dbReference>
<proteinExistence type="predicted"/>
<feature type="transmembrane region" description="Helical" evidence="1">
    <location>
        <begin position="116"/>
        <end position="142"/>
    </location>
</feature>
<evidence type="ECO:0000313" key="2">
    <source>
        <dbReference type="EMBL" id="VAW17379.1"/>
    </source>
</evidence>